<dbReference type="PROSITE" id="PS50005">
    <property type="entry name" value="TPR"/>
    <property type="match status" value="1"/>
</dbReference>
<protein>
    <recommendedName>
        <fullName evidence="4">TPR repeat protein</fullName>
    </recommendedName>
</protein>
<gene>
    <name evidence="3" type="ORF">ENS56_02545</name>
</gene>
<feature type="transmembrane region" description="Helical" evidence="2">
    <location>
        <begin position="96"/>
        <end position="117"/>
    </location>
</feature>
<feature type="transmembrane region" description="Helical" evidence="2">
    <location>
        <begin position="12"/>
        <end position="34"/>
    </location>
</feature>
<evidence type="ECO:0000256" key="2">
    <source>
        <dbReference type="SAM" id="Phobius"/>
    </source>
</evidence>
<organism evidence="3">
    <name type="scientific">Ignavibacterium album</name>
    <dbReference type="NCBI Taxonomy" id="591197"/>
    <lineage>
        <taxon>Bacteria</taxon>
        <taxon>Pseudomonadati</taxon>
        <taxon>Ignavibacteriota</taxon>
        <taxon>Ignavibacteria</taxon>
        <taxon>Ignavibacteriales</taxon>
        <taxon>Ignavibacteriaceae</taxon>
        <taxon>Ignavibacterium</taxon>
    </lineage>
</organism>
<keyword evidence="2" id="KW-0812">Transmembrane</keyword>
<proteinExistence type="predicted"/>
<feature type="transmembrane region" description="Helical" evidence="2">
    <location>
        <begin position="40"/>
        <end position="58"/>
    </location>
</feature>
<dbReference type="Gene3D" id="1.25.40.10">
    <property type="entry name" value="Tetratricopeptide repeat domain"/>
    <property type="match status" value="1"/>
</dbReference>
<evidence type="ECO:0000256" key="1">
    <source>
        <dbReference type="PROSITE-ProRule" id="PRU00339"/>
    </source>
</evidence>
<feature type="repeat" description="TPR" evidence="1">
    <location>
        <begin position="554"/>
        <end position="587"/>
    </location>
</feature>
<name>A0A832CZL1_9BACT</name>
<feature type="transmembrane region" description="Helical" evidence="2">
    <location>
        <begin position="129"/>
        <end position="150"/>
    </location>
</feature>
<sequence>MNIKIFNKDFVVFYSFIAVTFILSLLLINLPLVGSFGYEFSVFFALLFFIFGGILNIYRTNKKISEKNYFLFVLTIVATPLITILFASFFKPICSFWFGLSFYTTLSVISFLISYFLSEIVQSIFQRYTKTIFLISVFLICLIPVTEIYFNPQIYFYSPVIGFFPGTIYDEDVSVTSTLLFYRGLNLLYFGLLFVVIKRKLIKNKIFFASLALLVAVIFILLSSQLGFSTTQYRLDNILPSKAETKNFIIKYDAAKVDTNEIKNLILSHEFYFEKLKTVLKFNPDRKIISYIFNDKNQKKKYFGSEQADVAKPWLYEIYLSRDSWNKSLKHEMLHIFSAEIGNGIFKLAASFNPALIEGFPEAIDNNIDDIELHTLAASAFHFGYRINIEELFSGLNFFKSFSGLSYLYAGSFSKFLIDNYGPEAFTIFYKTKEAEKAFGKSLSKLSEDYYEFLRNYKISFSKEQVEYYFGRASIFQKVCPRQIATELKKAEKFLSIENYSEAEKIYKEILKTTTNYLAVSGLAHIYYEHKHYDKALNLINQYLNDFRGTPYFYNLKLSVGDFYSLVGDTKSALTNYNDLIELKPHLNLKALAELRLELNKNGYLKNYLESTDSAKFQILVKLNKQKPVLSSLISMISLAERLNIHSDIILDSFYSPLNPTNDEEAYFVYQLSKYLLNKFDITNARKLASLSLRKSFNSIYYISIKEHFEKCNWFVKNYDSFFNQTLNR</sequence>
<feature type="transmembrane region" description="Helical" evidence="2">
    <location>
        <begin position="70"/>
        <end position="90"/>
    </location>
</feature>
<reference evidence="3" key="1">
    <citation type="journal article" date="2020" name="mSystems">
        <title>Genome- and Community-Level Interaction Insights into Carbon Utilization and Element Cycling Functions of Hydrothermarchaeota in Hydrothermal Sediment.</title>
        <authorList>
            <person name="Zhou Z."/>
            <person name="Liu Y."/>
            <person name="Xu W."/>
            <person name="Pan J."/>
            <person name="Luo Z.H."/>
            <person name="Li M."/>
        </authorList>
    </citation>
    <scope>NUCLEOTIDE SEQUENCE [LARGE SCALE GENOMIC DNA]</scope>
    <source>
        <strain evidence="3">SpSt-500</strain>
    </source>
</reference>
<keyword evidence="2" id="KW-0472">Membrane</keyword>
<keyword evidence="2" id="KW-1133">Transmembrane helix</keyword>
<feature type="transmembrane region" description="Helical" evidence="2">
    <location>
        <begin position="206"/>
        <end position="228"/>
    </location>
</feature>
<feature type="transmembrane region" description="Helical" evidence="2">
    <location>
        <begin position="179"/>
        <end position="197"/>
    </location>
</feature>
<dbReference type="InterPro" id="IPR011990">
    <property type="entry name" value="TPR-like_helical_dom_sf"/>
</dbReference>
<dbReference type="EMBL" id="DSVI01000004">
    <property type="protein sequence ID" value="HGT46893.1"/>
    <property type="molecule type" value="Genomic_DNA"/>
</dbReference>
<dbReference type="Pfam" id="PF14559">
    <property type="entry name" value="TPR_19"/>
    <property type="match status" value="1"/>
</dbReference>
<evidence type="ECO:0000313" key="3">
    <source>
        <dbReference type="EMBL" id="HGT46893.1"/>
    </source>
</evidence>
<dbReference type="SUPFAM" id="SSF48452">
    <property type="entry name" value="TPR-like"/>
    <property type="match status" value="1"/>
</dbReference>
<accession>A0A832CZL1</accession>
<dbReference type="AlphaFoldDB" id="A0A832CZL1"/>
<dbReference type="InterPro" id="IPR019734">
    <property type="entry name" value="TPR_rpt"/>
</dbReference>
<evidence type="ECO:0008006" key="4">
    <source>
        <dbReference type="Google" id="ProtNLM"/>
    </source>
</evidence>
<keyword evidence="1" id="KW-0802">TPR repeat</keyword>
<comment type="caution">
    <text evidence="3">The sequence shown here is derived from an EMBL/GenBank/DDBJ whole genome shotgun (WGS) entry which is preliminary data.</text>
</comment>